<keyword evidence="5" id="KW-1185">Reference proteome</keyword>
<name>A0A6L6QB34_9BURK</name>
<dbReference type="InterPro" id="IPR009057">
    <property type="entry name" value="Homeodomain-like_sf"/>
</dbReference>
<gene>
    <name evidence="4" type="ORF">GM658_02350</name>
</gene>
<dbReference type="SMART" id="SM00342">
    <property type="entry name" value="HTH_ARAC"/>
    <property type="match status" value="1"/>
</dbReference>
<dbReference type="PROSITE" id="PS01124">
    <property type="entry name" value="HTH_ARAC_FAMILY_2"/>
    <property type="match status" value="1"/>
</dbReference>
<dbReference type="InterPro" id="IPR009594">
    <property type="entry name" value="Tscrpt_reg_HTH_AraC_N"/>
</dbReference>
<dbReference type="AlphaFoldDB" id="A0A6L6QB34"/>
<evidence type="ECO:0000259" key="3">
    <source>
        <dbReference type="PROSITE" id="PS01124"/>
    </source>
</evidence>
<dbReference type="InterPro" id="IPR018060">
    <property type="entry name" value="HTH_AraC"/>
</dbReference>
<protein>
    <submittedName>
        <fullName evidence="4">Helix-turn-helix domain-containing protein</fullName>
    </submittedName>
</protein>
<evidence type="ECO:0000313" key="4">
    <source>
        <dbReference type="EMBL" id="MTW09430.1"/>
    </source>
</evidence>
<reference evidence="4 5" key="1">
    <citation type="submission" date="2019-11" db="EMBL/GenBank/DDBJ databases">
        <title>Type strains purchased from KCTC, JCM and DSMZ.</title>
        <authorList>
            <person name="Lu H."/>
        </authorList>
    </citation>
    <scope>NUCLEOTIDE SEQUENCE [LARGE SCALE GENOMIC DNA]</scope>
    <source>
        <strain evidence="4 5">JCM 31587</strain>
    </source>
</reference>
<evidence type="ECO:0000256" key="1">
    <source>
        <dbReference type="ARBA" id="ARBA00023015"/>
    </source>
</evidence>
<dbReference type="RefSeq" id="WP_155452391.1">
    <property type="nucleotide sequence ID" value="NZ_WNKX01000001.1"/>
</dbReference>
<dbReference type="EMBL" id="WNKX01000001">
    <property type="protein sequence ID" value="MTW09430.1"/>
    <property type="molecule type" value="Genomic_DNA"/>
</dbReference>
<dbReference type="GO" id="GO:0043565">
    <property type="term" value="F:sequence-specific DNA binding"/>
    <property type="evidence" value="ECO:0007669"/>
    <property type="project" value="InterPro"/>
</dbReference>
<dbReference type="Gene3D" id="1.10.10.60">
    <property type="entry name" value="Homeodomain-like"/>
    <property type="match status" value="1"/>
</dbReference>
<evidence type="ECO:0000256" key="2">
    <source>
        <dbReference type="ARBA" id="ARBA00023163"/>
    </source>
</evidence>
<dbReference type="GO" id="GO:0003700">
    <property type="term" value="F:DNA-binding transcription factor activity"/>
    <property type="evidence" value="ECO:0007669"/>
    <property type="project" value="InterPro"/>
</dbReference>
<dbReference type="OrthoDB" id="34150at2"/>
<dbReference type="PANTHER" id="PTHR43436:SF1">
    <property type="entry name" value="TRANSCRIPTIONAL REGULATORY PROTEIN"/>
    <property type="match status" value="1"/>
</dbReference>
<sequence>MKRHSELLQVLRQAVARHFRGTGHERRDIVTAIPWLTLIRIPTPTEAGRGLLQPSMCLLVQGAKQTLVGPELVQYGPGDYLLAAVTMPVSGQVTAATLARPYLGVRVDFEAREIAAFILEMQIAPPPPAQLPATYVEAAGAGLLDVVARLLALLDKPRDIPVLSRLLKQELFYHLLMAPGGAALHIAVRGSGKEQSIGEAIQWIRQHFDQPLRIETLAREVRMSASVLHRRFKAMTVMSPLQYQKQVRLLEARKLLMAGGVEAATVAFKVGYESPSQFSREYRRMFGASPKQDAEQLRQSHFAP</sequence>
<keyword evidence="1" id="KW-0805">Transcription regulation</keyword>
<dbReference type="Pfam" id="PF06719">
    <property type="entry name" value="AraC_N"/>
    <property type="match status" value="1"/>
</dbReference>
<evidence type="ECO:0000313" key="5">
    <source>
        <dbReference type="Proteomes" id="UP000472320"/>
    </source>
</evidence>
<proteinExistence type="predicted"/>
<dbReference type="Pfam" id="PF12833">
    <property type="entry name" value="HTH_18"/>
    <property type="match status" value="1"/>
</dbReference>
<organism evidence="4 5">
    <name type="scientific">Massilia eburnea</name>
    <dbReference type="NCBI Taxonomy" id="1776165"/>
    <lineage>
        <taxon>Bacteria</taxon>
        <taxon>Pseudomonadati</taxon>
        <taxon>Pseudomonadota</taxon>
        <taxon>Betaproteobacteria</taxon>
        <taxon>Burkholderiales</taxon>
        <taxon>Oxalobacteraceae</taxon>
        <taxon>Telluria group</taxon>
        <taxon>Massilia</taxon>
    </lineage>
</organism>
<feature type="domain" description="HTH araC/xylS-type" evidence="3">
    <location>
        <begin position="198"/>
        <end position="296"/>
    </location>
</feature>
<comment type="caution">
    <text evidence="4">The sequence shown here is derived from an EMBL/GenBank/DDBJ whole genome shotgun (WGS) entry which is preliminary data.</text>
</comment>
<dbReference type="SUPFAM" id="SSF46689">
    <property type="entry name" value="Homeodomain-like"/>
    <property type="match status" value="2"/>
</dbReference>
<dbReference type="PANTHER" id="PTHR43436">
    <property type="entry name" value="ARAC-FAMILY TRANSCRIPTIONAL REGULATOR"/>
    <property type="match status" value="1"/>
</dbReference>
<dbReference type="Proteomes" id="UP000472320">
    <property type="component" value="Unassembled WGS sequence"/>
</dbReference>
<accession>A0A6L6QB34</accession>
<keyword evidence="2" id="KW-0804">Transcription</keyword>